<reference evidence="1 2" key="1">
    <citation type="submission" date="2019-03" db="EMBL/GenBank/DDBJ databases">
        <title>Genomic Encyclopedia of Type Strains, Phase IV (KMG-IV): sequencing the most valuable type-strain genomes for metagenomic binning, comparative biology and taxonomic classification.</title>
        <authorList>
            <person name="Goeker M."/>
        </authorList>
    </citation>
    <scope>NUCLEOTIDE SEQUENCE [LARGE SCALE GENOMIC DNA]</scope>
    <source>
        <strain evidence="1 2">DSM 45361</strain>
    </source>
</reference>
<evidence type="ECO:0000313" key="2">
    <source>
        <dbReference type="Proteomes" id="UP000295444"/>
    </source>
</evidence>
<dbReference type="InterPro" id="IPR029063">
    <property type="entry name" value="SAM-dependent_MTases_sf"/>
</dbReference>
<dbReference type="Gene3D" id="3.40.50.150">
    <property type="entry name" value="Vaccinia Virus protein VP39"/>
    <property type="match status" value="1"/>
</dbReference>
<comment type="caution">
    <text evidence="1">The sequence shown here is derived from an EMBL/GenBank/DDBJ whole genome shotgun (WGS) entry which is preliminary data.</text>
</comment>
<accession>A0A4R6SCV1</accession>
<keyword evidence="2" id="KW-1185">Reference proteome</keyword>
<dbReference type="AlphaFoldDB" id="A0A4R6SCV1"/>
<organism evidence="1 2">
    <name type="scientific">Labedaea rhizosphaerae</name>
    <dbReference type="NCBI Taxonomy" id="598644"/>
    <lineage>
        <taxon>Bacteria</taxon>
        <taxon>Bacillati</taxon>
        <taxon>Actinomycetota</taxon>
        <taxon>Actinomycetes</taxon>
        <taxon>Pseudonocardiales</taxon>
        <taxon>Pseudonocardiaceae</taxon>
        <taxon>Labedaea</taxon>
    </lineage>
</organism>
<evidence type="ECO:0008006" key="3">
    <source>
        <dbReference type="Google" id="ProtNLM"/>
    </source>
</evidence>
<dbReference type="Proteomes" id="UP000295444">
    <property type="component" value="Unassembled WGS sequence"/>
</dbReference>
<name>A0A4R6SCV1_LABRH</name>
<evidence type="ECO:0000313" key="1">
    <source>
        <dbReference type="EMBL" id="TDP97762.1"/>
    </source>
</evidence>
<gene>
    <name evidence="1" type="ORF">EV186_103728</name>
</gene>
<protein>
    <recommendedName>
        <fullName evidence="3">Methyltransferase family protein</fullName>
    </recommendedName>
</protein>
<dbReference type="RefSeq" id="WP_243754160.1">
    <property type="nucleotide sequence ID" value="NZ_SNXZ01000003.1"/>
</dbReference>
<proteinExistence type="predicted"/>
<sequence>MGEDAKVRARARQRFEDENYAETLAHQHRQHVVGKDLESVFGYIYRHNLWEGGESAAGEGSDRAATRNVRDQLPGLLRRWGVRSILDLPCGDSAWLASVPLDGVDYLGGDIVDEIVARNRGRTGARFDVLDITKDDLPAADLLLCRDCLVHLPTSDVLGALANIARSRCKYLLTTTFSRLTRNVDIPAGDWRPLNLRMPPFGLPEPLDTIVEVDLSAIGDLPVKALGLWEISSLRDVGKP</sequence>
<dbReference type="SUPFAM" id="SSF53335">
    <property type="entry name" value="S-adenosyl-L-methionine-dependent methyltransferases"/>
    <property type="match status" value="1"/>
</dbReference>
<dbReference type="EMBL" id="SNXZ01000003">
    <property type="protein sequence ID" value="TDP97762.1"/>
    <property type="molecule type" value="Genomic_DNA"/>
</dbReference>